<keyword evidence="3" id="KW-1185">Reference proteome</keyword>
<dbReference type="InterPro" id="IPR050232">
    <property type="entry name" value="FBL13/AtMIF1-like"/>
</dbReference>
<dbReference type="Pfam" id="PF24758">
    <property type="entry name" value="LRR_At5g56370"/>
    <property type="match status" value="1"/>
</dbReference>
<evidence type="ECO:0000259" key="1">
    <source>
        <dbReference type="SMART" id="SM00256"/>
    </source>
</evidence>
<dbReference type="Pfam" id="PF00646">
    <property type="entry name" value="F-box"/>
    <property type="match status" value="1"/>
</dbReference>
<dbReference type="InterPro" id="IPR032675">
    <property type="entry name" value="LRR_dom_sf"/>
</dbReference>
<organism evidence="2 3">
    <name type="scientific">Microthlaspi erraticum</name>
    <dbReference type="NCBI Taxonomy" id="1685480"/>
    <lineage>
        <taxon>Eukaryota</taxon>
        <taxon>Viridiplantae</taxon>
        <taxon>Streptophyta</taxon>
        <taxon>Embryophyta</taxon>
        <taxon>Tracheophyta</taxon>
        <taxon>Spermatophyta</taxon>
        <taxon>Magnoliopsida</taxon>
        <taxon>eudicotyledons</taxon>
        <taxon>Gunneridae</taxon>
        <taxon>Pentapetalae</taxon>
        <taxon>rosids</taxon>
        <taxon>malvids</taxon>
        <taxon>Brassicales</taxon>
        <taxon>Brassicaceae</taxon>
        <taxon>Coluteocarpeae</taxon>
        <taxon>Microthlaspi</taxon>
    </lineage>
</organism>
<dbReference type="Proteomes" id="UP000467841">
    <property type="component" value="Unassembled WGS sequence"/>
</dbReference>
<reference evidence="2" key="1">
    <citation type="submission" date="2020-01" db="EMBL/GenBank/DDBJ databases">
        <authorList>
            <person name="Mishra B."/>
        </authorList>
    </citation>
    <scope>NUCLEOTIDE SEQUENCE [LARGE SCALE GENOMIC DNA]</scope>
</reference>
<accession>A0A6D2J0D9</accession>
<dbReference type="InterPro" id="IPR001810">
    <property type="entry name" value="F-box_dom"/>
</dbReference>
<dbReference type="SUPFAM" id="SSF52047">
    <property type="entry name" value="RNI-like"/>
    <property type="match status" value="1"/>
</dbReference>
<feature type="domain" description="F-box" evidence="1">
    <location>
        <begin position="7"/>
        <end position="46"/>
    </location>
</feature>
<evidence type="ECO:0000313" key="2">
    <source>
        <dbReference type="EMBL" id="CAA7032958.1"/>
    </source>
</evidence>
<comment type="caution">
    <text evidence="2">The sequence shown here is derived from an EMBL/GenBank/DDBJ whole genome shotgun (WGS) entry which is preliminary data.</text>
</comment>
<dbReference type="AlphaFoldDB" id="A0A6D2J0D9"/>
<proteinExistence type="predicted"/>
<dbReference type="EMBL" id="CACVBM020001129">
    <property type="protein sequence ID" value="CAA7032958.1"/>
    <property type="molecule type" value="Genomic_DNA"/>
</dbReference>
<dbReference type="CDD" id="cd22160">
    <property type="entry name" value="F-box_AtFBL13-like"/>
    <property type="match status" value="1"/>
</dbReference>
<dbReference type="OrthoDB" id="612216at2759"/>
<dbReference type="Gene3D" id="1.20.1280.50">
    <property type="match status" value="1"/>
</dbReference>
<dbReference type="InterPro" id="IPR053781">
    <property type="entry name" value="F-box_AtFBL13-like"/>
</dbReference>
<dbReference type="InterPro" id="IPR036047">
    <property type="entry name" value="F-box-like_dom_sf"/>
</dbReference>
<dbReference type="Gene3D" id="3.80.10.10">
    <property type="entry name" value="Ribonuclease Inhibitor"/>
    <property type="match status" value="1"/>
</dbReference>
<dbReference type="SUPFAM" id="SSF81383">
    <property type="entry name" value="F-box domain"/>
    <property type="match status" value="1"/>
</dbReference>
<dbReference type="PANTHER" id="PTHR31900:SF28">
    <property type="entry name" value="FBD DOMAIN-CONTAINING PROTEIN"/>
    <property type="match status" value="1"/>
</dbReference>
<gene>
    <name evidence="2" type="ORF">MERR_LOCUS20193</name>
</gene>
<protein>
    <recommendedName>
        <fullName evidence="1">F-box domain-containing protein</fullName>
    </recommendedName>
</protein>
<dbReference type="InterPro" id="IPR055411">
    <property type="entry name" value="LRR_FXL15/At3g58940/PEG3-like"/>
</dbReference>
<dbReference type="SMART" id="SM00256">
    <property type="entry name" value="FBOX"/>
    <property type="match status" value="1"/>
</dbReference>
<dbReference type="PANTHER" id="PTHR31900">
    <property type="entry name" value="F-BOX/RNI SUPERFAMILY PROTEIN-RELATED"/>
    <property type="match status" value="1"/>
</dbReference>
<evidence type="ECO:0000313" key="3">
    <source>
        <dbReference type="Proteomes" id="UP000467841"/>
    </source>
</evidence>
<name>A0A6D2J0D9_9BRAS</name>
<sequence length="397" mass="46192">MDRISELPDELVVKILSFLPTKVRASTSVLSKRWEFLWMWVPKLEFVVTHFRPDLPLRDFINKNLPLLRVPKIESFRLKCFSTTFQPEDINQWVAITLSRRIRLLDIWQWSLNRTDNLAVLSPSSLYTCKSLVTLKLNGKKILVDVPPTVSLPSLKTLVLKEVTYGNEDCLGLLISNCPVLEGFFIHRDGEDNLKGMVFTSPSLLRLTLTLHGGRCSDSDEHVIVTPCLKYIKVCRYVERFSSLVTHMPRVEEACIVVEEQMEKVFESFACLKRLSLVVWRNNREEFPDGFFSNQLEHLKLCIDFDYWSKLLFKLLQDSPKLRVLKLYVDRDRRSTEYTPVSWSSVPECLLESLETFEFAGYSARPEERDFVSFIIKNARRLKSSSIKPPVVETWDD</sequence>
<dbReference type="Pfam" id="PF08387">
    <property type="entry name" value="FBD"/>
    <property type="match status" value="1"/>
</dbReference>
<dbReference type="InterPro" id="IPR006566">
    <property type="entry name" value="FBD"/>
</dbReference>